<dbReference type="Pfam" id="PF04402">
    <property type="entry name" value="SIMPL"/>
    <property type="match status" value="1"/>
</dbReference>
<reference evidence="2 3" key="1">
    <citation type="submission" date="2019-06" db="EMBL/GenBank/DDBJ databases">
        <title>Quisquiliibacterium sp. nov., isolated from a maize field.</title>
        <authorList>
            <person name="Lin S.-Y."/>
            <person name="Tsai C.-F."/>
            <person name="Young C.-C."/>
        </authorList>
    </citation>
    <scope>NUCLEOTIDE SEQUENCE [LARGE SCALE GENOMIC DNA]</scope>
    <source>
        <strain evidence="2 3">CC-CFT501</strain>
    </source>
</reference>
<accession>A0A5C8P109</accession>
<evidence type="ECO:0000256" key="1">
    <source>
        <dbReference type="SAM" id="Phobius"/>
    </source>
</evidence>
<dbReference type="GO" id="GO:0006974">
    <property type="term" value="P:DNA damage response"/>
    <property type="evidence" value="ECO:0007669"/>
    <property type="project" value="TreeGrafter"/>
</dbReference>
<dbReference type="PANTHER" id="PTHR34387">
    <property type="entry name" value="SLR1258 PROTEIN"/>
    <property type="match status" value="1"/>
</dbReference>
<dbReference type="Proteomes" id="UP000321548">
    <property type="component" value="Unassembled WGS sequence"/>
</dbReference>
<proteinExistence type="predicted"/>
<keyword evidence="1" id="KW-0472">Membrane</keyword>
<dbReference type="EMBL" id="VDUY01000002">
    <property type="protein sequence ID" value="TXL66916.1"/>
    <property type="molecule type" value="Genomic_DNA"/>
</dbReference>
<organism evidence="2 3">
    <name type="scientific">Zeimonas arvi</name>
    <dbReference type="NCBI Taxonomy" id="2498847"/>
    <lineage>
        <taxon>Bacteria</taxon>
        <taxon>Pseudomonadati</taxon>
        <taxon>Pseudomonadota</taxon>
        <taxon>Betaproteobacteria</taxon>
        <taxon>Burkholderiales</taxon>
        <taxon>Burkholderiaceae</taxon>
        <taxon>Zeimonas</taxon>
    </lineage>
</organism>
<sequence>MQSSSDPRVIRLAPAAAILGLLVAIGLVGAAWVGGQSLLAFKRLDRTVEVKGLSEREVPANLAIWPISFAEADNDVGNLYRTIERKSIRLVEFLKQAGFKPEEIGSSAPSVVDKQAREYGGDERSPFRYTGRATVTVHTADVARVRATMNRLGELGREGIAIGGDHGAQTQFLFTGLNAIKPEMIEEATRNARESATKFANDSGSHLGKIRRASQGQFSIADRDASTPHIKKVRVVSTVEYYLAD</sequence>
<protein>
    <submittedName>
        <fullName evidence="2">SIMPL domain-containing protein</fullName>
    </submittedName>
</protein>
<dbReference type="InterPro" id="IPR007497">
    <property type="entry name" value="SIMPL/DUF541"/>
</dbReference>
<name>A0A5C8P109_9BURK</name>
<comment type="caution">
    <text evidence="2">The sequence shown here is derived from an EMBL/GenBank/DDBJ whole genome shotgun (WGS) entry which is preliminary data.</text>
</comment>
<evidence type="ECO:0000313" key="3">
    <source>
        <dbReference type="Proteomes" id="UP000321548"/>
    </source>
</evidence>
<keyword evidence="3" id="KW-1185">Reference proteome</keyword>
<dbReference type="PANTHER" id="PTHR34387:SF2">
    <property type="entry name" value="SLR1258 PROTEIN"/>
    <property type="match status" value="1"/>
</dbReference>
<dbReference type="InterPro" id="IPR016907">
    <property type="entry name" value="UCP029033"/>
</dbReference>
<evidence type="ECO:0000313" key="2">
    <source>
        <dbReference type="EMBL" id="TXL66916.1"/>
    </source>
</evidence>
<dbReference type="InterPro" id="IPR052022">
    <property type="entry name" value="26kDa_periplasmic_antigen"/>
</dbReference>
<keyword evidence="1" id="KW-1133">Transmembrane helix</keyword>
<dbReference type="RefSeq" id="WP_147703165.1">
    <property type="nucleotide sequence ID" value="NZ_VDUY01000002.1"/>
</dbReference>
<dbReference type="OrthoDB" id="9806540at2"/>
<dbReference type="AlphaFoldDB" id="A0A5C8P109"/>
<gene>
    <name evidence="2" type="ORF">FHP08_04620</name>
</gene>
<keyword evidence="1" id="KW-0812">Transmembrane</keyword>
<feature type="transmembrane region" description="Helical" evidence="1">
    <location>
        <begin position="12"/>
        <end position="33"/>
    </location>
</feature>
<dbReference type="PIRSF" id="PIRSF029033">
    <property type="entry name" value="UCP029033"/>
    <property type="match status" value="1"/>
</dbReference>